<protein>
    <submittedName>
        <fullName evidence="1">Uncharacterized protein</fullName>
    </submittedName>
</protein>
<dbReference type="EMBL" id="LN907827">
    <property type="protein sequence ID" value="CUU24410.1"/>
    <property type="molecule type" value="Genomic_DNA"/>
</dbReference>
<dbReference type="STRING" id="1619313.EM595_2176"/>
<evidence type="ECO:0000313" key="2">
    <source>
        <dbReference type="Proteomes" id="UP000059419"/>
    </source>
</evidence>
<accession>A0A0U5L117</accession>
<evidence type="ECO:0000313" key="1">
    <source>
        <dbReference type="EMBL" id="CUU24410.1"/>
    </source>
</evidence>
<organism evidence="1 2">
    <name type="scientific">Duffyella gerundensis</name>
    <dbReference type="NCBI Taxonomy" id="1619313"/>
    <lineage>
        <taxon>Bacteria</taxon>
        <taxon>Pseudomonadati</taxon>
        <taxon>Pseudomonadota</taxon>
        <taxon>Gammaproteobacteria</taxon>
        <taxon>Enterobacterales</taxon>
        <taxon>Erwiniaceae</taxon>
        <taxon>Duffyella</taxon>
    </lineage>
</organism>
<dbReference type="PATRIC" id="fig|1619313.3.peg.2258"/>
<reference evidence="2" key="1">
    <citation type="submission" date="2015-11" db="EMBL/GenBank/DDBJ databases">
        <authorList>
            <person name="Blom J."/>
        </authorList>
    </citation>
    <scope>NUCLEOTIDE SEQUENCE [LARGE SCALE GENOMIC DNA]</scope>
</reference>
<name>A0A0U5L117_9GAMM</name>
<sequence length="53" mass="5920">MPVQQNFSGPHPAGFLLARHAKQKIKFPSPRPLLLAHTLHQRCCGPWIGLLPL</sequence>
<dbReference type="AlphaFoldDB" id="A0A0U5L117"/>
<dbReference type="Proteomes" id="UP000059419">
    <property type="component" value="Chromosome 1"/>
</dbReference>
<keyword evidence="2" id="KW-1185">Reference proteome</keyword>
<dbReference type="KEGG" id="ege:EM595_2176"/>
<proteinExistence type="predicted"/>
<gene>
    <name evidence="1" type="ORF">EM595_2176</name>
</gene>